<feature type="domain" description="Glycosyl transferase family 1" evidence="1">
    <location>
        <begin position="184"/>
        <end position="352"/>
    </location>
</feature>
<name>A0A1G1Z9X1_9BACT</name>
<dbReference type="Proteomes" id="UP000176544">
    <property type="component" value="Unassembled WGS sequence"/>
</dbReference>
<evidence type="ECO:0000259" key="1">
    <source>
        <dbReference type="Pfam" id="PF00534"/>
    </source>
</evidence>
<dbReference type="Gene3D" id="3.40.50.2000">
    <property type="entry name" value="Glycogen Phosphorylase B"/>
    <property type="match status" value="2"/>
</dbReference>
<dbReference type="PANTHER" id="PTHR12526:SF625">
    <property type="entry name" value="PHOSPHATIDYLINOSITOL GLYCAN-CLASS A"/>
    <property type="match status" value="1"/>
</dbReference>
<comment type="caution">
    <text evidence="2">The sequence shown here is derived from an EMBL/GenBank/DDBJ whole genome shotgun (WGS) entry which is preliminary data.</text>
</comment>
<dbReference type="CDD" id="cd03801">
    <property type="entry name" value="GT4_PimA-like"/>
    <property type="match status" value="1"/>
</dbReference>
<dbReference type="STRING" id="1797692.A3I33_01620"/>
<reference evidence="2 3" key="1">
    <citation type="journal article" date="2016" name="Nat. Commun.">
        <title>Thousands of microbial genomes shed light on interconnected biogeochemical processes in an aquifer system.</title>
        <authorList>
            <person name="Anantharaman K."/>
            <person name="Brown C.T."/>
            <person name="Hug L.A."/>
            <person name="Sharon I."/>
            <person name="Castelle C.J."/>
            <person name="Probst A.J."/>
            <person name="Thomas B.C."/>
            <person name="Singh A."/>
            <person name="Wilkins M.J."/>
            <person name="Karaoz U."/>
            <person name="Brodie E.L."/>
            <person name="Williams K.H."/>
            <person name="Hubbard S.S."/>
            <person name="Banfield J.F."/>
        </authorList>
    </citation>
    <scope>NUCLEOTIDE SEQUENCE [LARGE SCALE GENOMIC DNA]</scope>
</reference>
<evidence type="ECO:0000313" key="3">
    <source>
        <dbReference type="Proteomes" id="UP000176544"/>
    </source>
</evidence>
<dbReference type="AlphaFoldDB" id="A0A1G1Z9X1"/>
<accession>A0A1G1Z9X1</accession>
<proteinExistence type="predicted"/>
<dbReference type="Pfam" id="PF00534">
    <property type="entry name" value="Glycos_transf_1"/>
    <property type="match status" value="1"/>
</dbReference>
<sequence>MRILLAVEFYYAPGGGGIQEQVRRIAEGLVTKGNEVTVATSYVNGRSSIINGVKIVGFNVHGDNVWGIHGDKDKYVKFLLDQDNDVVVCFGGNVWTTDLLFSVGDKIRAKKVLSTPGLSKLGNEKYDKYYEKDYLPAIRGFDALVYTSENYRDKVFGDNNGLGDKAIIIPNGASEEEFIGPARFKIREKLKITSPYIAITVANHYRAKGHRFVISAFKKLRRKDITLLIIGERFVSTGVKKWGHFVLDYMYCFGSSLFSRRIVLLNGKERDMVLAAYKGADLFLFGSELECAPLVMYESFAAKLPFITTDVGNVKDHSQYIKIVRSPIEMAEVSNRLLNNKNERETMSEVAYTEWKKNHTWTRIADMYNDLFNRLIVEKDE</sequence>
<dbReference type="InterPro" id="IPR001296">
    <property type="entry name" value="Glyco_trans_1"/>
</dbReference>
<organism evidence="2 3">
    <name type="scientific">Candidatus Colwellbacteria bacterium RIFCSPLOWO2_02_FULL_45_11</name>
    <dbReference type="NCBI Taxonomy" id="1797692"/>
    <lineage>
        <taxon>Bacteria</taxon>
        <taxon>Candidatus Colwelliibacteriota</taxon>
    </lineage>
</organism>
<evidence type="ECO:0000313" key="2">
    <source>
        <dbReference type="EMBL" id="OGY60876.1"/>
    </source>
</evidence>
<protein>
    <recommendedName>
        <fullName evidence="1">Glycosyl transferase family 1 domain-containing protein</fullName>
    </recommendedName>
</protein>
<dbReference type="GO" id="GO:0016757">
    <property type="term" value="F:glycosyltransferase activity"/>
    <property type="evidence" value="ECO:0007669"/>
    <property type="project" value="InterPro"/>
</dbReference>
<dbReference type="PANTHER" id="PTHR12526">
    <property type="entry name" value="GLYCOSYLTRANSFERASE"/>
    <property type="match status" value="1"/>
</dbReference>
<dbReference type="EMBL" id="MHJA01000022">
    <property type="protein sequence ID" value="OGY60876.1"/>
    <property type="molecule type" value="Genomic_DNA"/>
</dbReference>
<dbReference type="SUPFAM" id="SSF53756">
    <property type="entry name" value="UDP-Glycosyltransferase/glycogen phosphorylase"/>
    <property type="match status" value="1"/>
</dbReference>
<gene>
    <name evidence="2" type="ORF">A3I33_01620</name>
</gene>